<evidence type="ECO:0000313" key="5">
    <source>
        <dbReference type="Proteomes" id="UP001244341"/>
    </source>
</evidence>
<gene>
    <name evidence="4" type="ORF">OEZ85_007822</name>
</gene>
<organism evidence="4 5">
    <name type="scientific">Tetradesmus obliquus</name>
    <name type="common">Green alga</name>
    <name type="synonym">Acutodesmus obliquus</name>
    <dbReference type="NCBI Taxonomy" id="3088"/>
    <lineage>
        <taxon>Eukaryota</taxon>
        <taxon>Viridiplantae</taxon>
        <taxon>Chlorophyta</taxon>
        <taxon>core chlorophytes</taxon>
        <taxon>Chlorophyceae</taxon>
        <taxon>CS clade</taxon>
        <taxon>Sphaeropleales</taxon>
        <taxon>Scenedesmaceae</taxon>
        <taxon>Tetradesmus</taxon>
    </lineage>
</organism>
<feature type="domain" description="Enoyl reductase (ER)" evidence="3">
    <location>
        <begin position="18"/>
        <end position="390"/>
    </location>
</feature>
<dbReference type="Pfam" id="PF08240">
    <property type="entry name" value="ADH_N"/>
    <property type="match status" value="1"/>
</dbReference>
<keyword evidence="1" id="KW-0521">NADP</keyword>
<dbReference type="SUPFAM" id="SSF51735">
    <property type="entry name" value="NAD(P)-binding Rossmann-fold domains"/>
    <property type="match status" value="1"/>
</dbReference>
<name>A0ABY8TH38_TETOB</name>
<dbReference type="Proteomes" id="UP001244341">
    <property type="component" value="Chromosome 1b"/>
</dbReference>
<keyword evidence="2" id="KW-0560">Oxidoreductase</keyword>
<dbReference type="InterPro" id="IPR020843">
    <property type="entry name" value="ER"/>
</dbReference>
<dbReference type="Gene3D" id="3.40.50.720">
    <property type="entry name" value="NAD(P)-binding Rossmann-like Domain"/>
    <property type="match status" value="1"/>
</dbReference>
<protein>
    <recommendedName>
        <fullName evidence="3">Enoyl reductase (ER) domain-containing protein</fullName>
    </recommendedName>
</protein>
<reference evidence="4 5" key="1">
    <citation type="submission" date="2023-05" db="EMBL/GenBank/DDBJ databases">
        <title>A 100% complete, gapless, phased diploid assembly of the Scenedesmus obliquus UTEX 3031 genome.</title>
        <authorList>
            <person name="Biondi T.C."/>
            <person name="Hanschen E.R."/>
            <person name="Kwon T."/>
            <person name="Eng W."/>
            <person name="Kruse C.P.S."/>
            <person name="Koehler S.I."/>
            <person name="Kunde Y."/>
            <person name="Gleasner C.D."/>
            <person name="You Mak K.T."/>
            <person name="Polle J."/>
            <person name="Hovde B.T."/>
            <person name="Starkenburg S.R."/>
        </authorList>
    </citation>
    <scope>NUCLEOTIDE SEQUENCE [LARGE SCALE GENOMIC DNA]</scope>
    <source>
        <strain evidence="4 5">DOE0152z</strain>
    </source>
</reference>
<dbReference type="SMART" id="SM00829">
    <property type="entry name" value="PKS_ER"/>
    <property type="match status" value="1"/>
</dbReference>
<dbReference type="Gene3D" id="3.90.180.10">
    <property type="entry name" value="Medium-chain alcohol dehydrogenases, catalytic domain"/>
    <property type="match status" value="1"/>
</dbReference>
<proteinExistence type="predicted"/>
<evidence type="ECO:0000256" key="1">
    <source>
        <dbReference type="ARBA" id="ARBA00022857"/>
    </source>
</evidence>
<dbReference type="EMBL" id="CP126208">
    <property type="protein sequence ID" value="WIA08383.1"/>
    <property type="molecule type" value="Genomic_DNA"/>
</dbReference>
<sequence>MSGAVPATRRAWHITNQGDMGSLRLVEEAMPQLNSPGQVLVEVQALGLNLADVFCCLGLYKAAPKGDFVPGLEFSGVVIAAAAEQGQPEPQQQQQQQQQQQRYKPGDRVLGVLRFGAFASHVAIPAAYLRPIPADWSFQQAASYPVQTLTAAFGLYECGGFRSGQCVLVHSAAGGVGLQALQILARQQASVLGLVGSADKVQLLDSLYNSSSSDGQAQQAAAAGAAPPSQQQQQQQHMEFAMRVSGTSAIAEQLSGFLERAGRPGFDVTLDSLGGEYFKPSYAALNPCGRHVIFGAGSLTPKPGARLSLNPAVLLAAPASLLALAKLIWGWLQRPRLDVIAMPGDNKGVVGFNLIWLYDRLDLLADLYDKLDSLRLGPPLSGRSVGKVVVTLQQPSGSQAPGAAVAEQR</sequence>
<evidence type="ECO:0000256" key="2">
    <source>
        <dbReference type="ARBA" id="ARBA00023002"/>
    </source>
</evidence>
<evidence type="ECO:0000313" key="4">
    <source>
        <dbReference type="EMBL" id="WIA08383.1"/>
    </source>
</evidence>
<evidence type="ECO:0000259" key="3">
    <source>
        <dbReference type="SMART" id="SM00829"/>
    </source>
</evidence>
<accession>A0ABY8TH38</accession>
<dbReference type="SUPFAM" id="SSF50129">
    <property type="entry name" value="GroES-like"/>
    <property type="match status" value="1"/>
</dbReference>
<dbReference type="InterPro" id="IPR011032">
    <property type="entry name" value="GroES-like_sf"/>
</dbReference>
<dbReference type="PANTHER" id="PTHR48106">
    <property type="entry name" value="QUINONE OXIDOREDUCTASE PIG3-RELATED"/>
    <property type="match status" value="1"/>
</dbReference>
<dbReference type="InterPro" id="IPR036291">
    <property type="entry name" value="NAD(P)-bd_dom_sf"/>
</dbReference>
<dbReference type="InterPro" id="IPR013154">
    <property type="entry name" value="ADH-like_N"/>
</dbReference>
<keyword evidence="5" id="KW-1185">Reference proteome</keyword>